<dbReference type="InterPro" id="IPR036388">
    <property type="entry name" value="WH-like_DNA-bd_sf"/>
</dbReference>
<dbReference type="GO" id="GO:0005524">
    <property type="term" value="F:ATP binding"/>
    <property type="evidence" value="ECO:0007669"/>
    <property type="project" value="UniProtKB-KW"/>
</dbReference>
<proteinExistence type="inferred from homology"/>
<evidence type="ECO:0000256" key="8">
    <source>
        <dbReference type="ARBA" id="ARBA00022741"/>
    </source>
</evidence>
<organism evidence="13 14">
    <name type="scientific">Perilla frutescens var. hirtella</name>
    <name type="common">Perilla citriodora</name>
    <name type="synonym">Perilla setoyensis</name>
    <dbReference type="NCBI Taxonomy" id="608512"/>
    <lineage>
        <taxon>Eukaryota</taxon>
        <taxon>Viridiplantae</taxon>
        <taxon>Streptophyta</taxon>
        <taxon>Embryophyta</taxon>
        <taxon>Tracheophyta</taxon>
        <taxon>Spermatophyta</taxon>
        <taxon>Magnoliopsida</taxon>
        <taxon>eudicotyledons</taxon>
        <taxon>Gunneridae</taxon>
        <taxon>Pentapetalae</taxon>
        <taxon>asterids</taxon>
        <taxon>lamiids</taxon>
        <taxon>Lamiales</taxon>
        <taxon>Lamiaceae</taxon>
        <taxon>Nepetoideae</taxon>
        <taxon>Elsholtzieae</taxon>
        <taxon>Perilla</taxon>
    </lineage>
</organism>
<dbReference type="InterPro" id="IPR002182">
    <property type="entry name" value="NB-ARC"/>
</dbReference>
<dbReference type="InterPro" id="IPR027417">
    <property type="entry name" value="P-loop_NTPase"/>
</dbReference>
<dbReference type="EMBL" id="SDAM02000109">
    <property type="protein sequence ID" value="KAH6829273.1"/>
    <property type="molecule type" value="Genomic_DNA"/>
</dbReference>
<keyword evidence="10" id="KW-0067">ATP-binding</keyword>
<dbReference type="Gene3D" id="1.10.10.10">
    <property type="entry name" value="Winged helix-like DNA-binding domain superfamily/Winged helix DNA-binding domain"/>
    <property type="match status" value="1"/>
</dbReference>
<dbReference type="Gene3D" id="3.80.10.10">
    <property type="entry name" value="Ribonuclease Inhibitor"/>
    <property type="match status" value="1"/>
</dbReference>
<keyword evidence="6" id="KW-0381">Hypersensitive response</keyword>
<comment type="function">
    <text evidence="1">Confers resistance to late blight (Phytophthora infestans) races carrying the avirulence gene Avr1. Resistance proteins guard the plant against pathogens that contain an appropriate avirulence protein via an indirect interaction with this avirulence protein. That triggers a defense system including the hypersensitive response, which restricts the pathogen growth.</text>
</comment>
<evidence type="ECO:0000313" key="13">
    <source>
        <dbReference type="EMBL" id="KAH6829273.1"/>
    </source>
</evidence>
<dbReference type="PRINTS" id="PR00364">
    <property type="entry name" value="DISEASERSIST"/>
</dbReference>
<comment type="subcellular location">
    <subcellularLocation>
        <location evidence="2">Cytoplasm</location>
    </subcellularLocation>
</comment>
<evidence type="ECO:0000256" key="2">
    <source>
        <dbReference type="ARBA" id="ARBA00004496"/>
    </source>
</evidence>
<keyword evidence="4" id="KW-0963">Cytoplasm</keyword>
<dbReference type="GO" id="GO:0005737">
    <property type="term" value="C:cytoplasm"/>
    <property type="evidence" value="ECO:0007669"/>
    <property type="project" value="UniProtKB-SubCell"/>
</dbReference>
<evidence type="ECO:0000256" key="5">
    <source>
        <dbReference type="ARBA" id="ARBA00022614"/>
    </source>
</evidence>
<accession>A0AAD4J8R0</accession>
<dbReference type="SUPFAM" id="SSF52058">
    <property type="entry name" value="L domain-like"/>
    <property type="match status" value="1"/>
</dbReference>
<keyword evidence="7" id="KW-0677">Repeat</keyword>
<dbReference type="Gene3D" id="3.40.50.300">
    <property type="entry name" value="P-loop containing nucleotide triphosphate hydrolases"/>
    <property type="match status" value="1"/>
</dbReference>
<dbReference type="PANTHER" id="PTHR23155">
    <property type="entry name" value="DISEASE RESISTANCE PROTEIN RP"/>
    <property type="match status" value="1"/>
</dbReference>
<dbReference type="AlphaFoldDB" id="A0AAD4J8R0"/>
<evidence type="ECO:0000256" key="6">
    <source>
        <dbReference type="ARBA" id="ARBA00022667"/>
    </source>
</evidence>
<dbReference type="InterPro" id="IPR032675">
    <property type="entry name" value="LRR_dom_sf"/>
</dbReference>
<keyword evidence="8" id="KW-0547">Nucleotide-binding</keyword>
<dbReference type="GO" id="GO:0009626">
    <property type="term" value="P:plant-type hypersensitive response"/>
    <property type="evidence" value="ECO:0007669"/>
    <property type="project" value="UniProtKB-KW"/>
</dbReference>
<dbReference type="Gene3D" id="1.20.5.4130">
    <property type="match status" value="1"/>
</dbReference>
<feature type="domain" description="Disease resistance protein winged helix" evidence="12">
    <location>
        <begin position="374"/>
        <end position="444"/>
    </location>
</feature>
<evidence type="ECO:0000256" key="1">
    <source>
        <dbReference type="ARBA" id="ARBA00002074"/>
    </source>
</evidence>
<comment type="similarity">
    <text evidence="3">Belongs to the disease resistance NB-LRR family.</text>
</comment>
<evidence type="ECO:0000256" key="7">
    <source>
        <dbReference type="ARBA" id="ARBA00022737"/>
    </source>
</evidence>
<evidence type="ECO:0000256" key="4">
    <source>
        <dbReference type="ARBA" id="ARBA00022490"/>
    </source>
</evidence>
<dbReference type="FunFam" id="3.40.50.300:FF:001091">
    <property type="entry name" value="Probable disease resistance protein At1g61300"/>
    <property type="match status" value="1"/>
</dbReference>
<keyword evidence="9" id="KW-0611">Plant defense</keyword>
<dbReference type="GO" id="GO:0051607">
    <property type="term" value="P:defense response to virus"/>
    <property type="evidence" value="ECO:0007669"/>
    <property type="project" value="UniProtKB-ARBA"/>
</dbReference>
<reference evidence="13 14" key="1">
    <citation type="journal article" date="2021" name="Nat. Commun.">
        <title>Incipient diploidization of the medicinal plant Perilla within 10,000 years.</title>
        <authorList>
            <person name="Zhang Y."/>
            <person name="Shen Q."/>
            <person name="Leng L."/>
            <person name="Zhang D."/>
            <person name="Chen S."/>
            <person name="Shi Y."/>
            <person name="Ning Z."/>
            <person name="Chen S."/>
        </authorList>
    </citation>
    <scope>NUCLEOTIDE SEQUENCE [LARGE SCALE GENOMIC DNA]</scope>
    <source>
        <strain evidence="14">cv. PC099</strain>
    </source>
</reference>
<sequence>MATAYAALLSLMHNLHLIQNHPRHTFSFENEQLSNLVKCALYLISFMERYDNCHCCREEAAEALERRIARAAHAAEDVIESHVVDQILAGKGKAATPRFLLDLQKVIKDMDFVCRKATQVHEEALRRFKVEQPTHSAATAAAATPPISQKNNRSSLVGFDGVLFRLMDRLTGGSSSRRVIPIAGMAGIGKTTLATNAFQHSYVVHYFDVCLWATISQQYSVHRILSELVSCLKKSTRITTVDELGEELYKSLYGKRYLIVLDDMWSVQAWDEVKFFFPDIGNGSRVVVTTRHSHLEEVGKKIVAKCKGLPLAIVVVGGHLRKSSMALEYWESVANHMSHSILNSVENEQCLNILSLSYSYLPVHLKPCFLYMGVFPEDHRILVSEILQLWIAEGFIKPCNCHSLEYRAGRYLENLIERNLILIYKCRFDGKILLCKIHDLVREMCIKIAKEEELFYVLDTPRANRECRVVINEPKIIDTPRLGPLVRSLMCEGGRLPLELKLLRVVKKVDRALANEVNFQQVNLRYLNIALDYKSYRTLYLPSSISLLWNLQTLKIAGAYVSIIAPYEIWEMLQLRHIEVDPICLLDPLPADNQANNVLVLEELQTLLNVENFRLSEEACRRIPNIYELQVSYRDLGRDCDEARSYYCPHNLGCFHNLDSLVCQFDRGLEWCGFASSLTFPSSLRSLSLSGSRLDWETLTTMVGSLPHLEHLVLKSSSVIGSVWNPVEGGFPRLKSIDIHDCGDLVYWNADKSHFPVLKYIHLSHLSKLDEFPSGIGEIPTLRGIGLELCSMSSTISAMRAVAEQEEQGNEGIVLHVCVQGDEETLESFKEMVEEEGLGSKNLHVDRTSKM</sequence>
<evidence type="ECO:0000256" key="10">
    <source>
        <dbReference type="ARBA" id="ARBA00022840"/>
    </source>
</evidence>
<protein>
    <recommendedName>
        <fullName evidence="15">NB-ARC domain-containing protein</fullName>
    </recommendedName>
</protein>
<gene>
    <name evidence="13" type="ORF">C2S53_011366</name>
</gene>
<evidence type="ECO:0000259" key="11">
    <source>
        <dbReference type="Pfam" id="PF00931"/>
    </source>
</evidence>
<evidence type="ECO:0000256" key="9">
    <source>
        <dbReference type="ARBA" id="ARBA00022821"/>
    </source>
</evidence>
<evidence type="ECO:0000313" key="14">
    <source>
        <dbReference type="Proteomes" id="UP001190926"/>
    </source>
</evidence>
<keyword evidence="14" id="KW-1185">Reference proteome</keyword>
<dbReference type="GO" id="GO:0043531">
    <property type="term" value="F:ADP binding"/>
    <property type="evidence" value="ECO:0007669"/>
    <property type="project" value="InterPro"/>
</dbReference>
<keyword evidence="5" id="KW-0433">Leucine-rich repeat</keyword>
<dbReference type="FunFam" id="1.10.10.10:FF:000322">
    <property type="entry name" value="Probable disease resistance protein At1g63360"/>
    <property type="match status" value="1"/>
</dbReference>
<evidence type="ECO:0000259" key="12">
    <source>
        <dbReference type="Pfam" id="PF23559"/>
    </source>
</evidence>
<dbReference type="SUPFAM" id="SSF52540">
    <property type="entry name" value="P-loop containing nucleoside triphosphate hydrolases"/>
    <property type="match status" value="1"/>
</dbReference>
<evidence type="ECO:0008006" key="15">
    <source>
        <dbReference type="Google" id="ProtNLM"/>
    </source>
</evidence>
<dbReference type="PANTHER" id="PTHR23155:SF1152">
    <property type="entry name" value="AAA+ ATPASE DOMAIN-CONTAINING PROTEIN"/>
    <property type="match status" value="1"/>
</dbReference>
<comment type="caution">
    <text evidence="13">The sequence shown here is derived from an EMBL/GenBank/DDBJ whole genome shotgun (WGS) entry which is preliminary data.</text>
</comment>
<dbReference type="Proteomes" id="UP001190926">
    <property type="component" value="Unassembled WGS sequence"/>
</dbReference>
<feature type="domain" description="NB-ARC" evidence="11">
    <location>
        <begin position="165"/>
        <end position="297"/>
    </location>
</feature>
<dbReference type="Pfam" id="PF00931">
    <property type="entry name" value="NB-ARC"/>
    <property type="match status" value="1"/>
</dbReference>
<dbReference type="InterPro" id="IPR058922">
    <property type="entry name" value="WHD_DRP"/>
</dbReference>
<name>A0AAD4J8R0_PERFH</name>
<dbReference type="InterPro" id="IPR044974">
    <property type="entry name" value="Disease_R_plants"/>
</dbReference>
<dbReference type="Pfam" id="PF23559">
    <property type="entry name" value="WHD_DRP"/>
    <property type="match status" value="1"/>
</dbReference>
<evidence type="ECO:0000256" key="3">
    <source>
        <dbReference type="ARBA" id="ARBA00008894"/>
    </source>
</evidence>